<protein>
    <submittedName>
        <fullName evidence="3">LIP-domain-containing protein</fullName>
    </submittedName>
</protein>
<evidence type="ECO:0000313" key="3">
    <source>
        <dbReference type="EMBL" id="PKY08468.1"/>
    </source>
</evidence>
<evidence type="ECO:0000256" key="1">
    <source>
        <dbReference type="ARBA" id="ARBA00022801"/>
    </source>
</evidence>
<proteinExistence type="inferred from homology"/>
<keyword evidence="2" id="KW-0732">Signal</keyword>
<gene>
    <name evidence="3" type="ORF">P168DRAFT_301160</name>
</gene>
<feature type="signal peptide" evidence="2">
    <location>
        <begin position="1"/>
        <end position="20"/>
    </location>
</feature>
<comment type="similarity">
    <text evidence="2">Belongs to the AB hydrolase superfamily. Lipase family.</text>
</comment>
<dbReference type="Pfam" id="PF03583">
    <property type="entry name" value="LIP"/>
    <property type="match status" value="1"/>
</dbReference>
<dbReference type="PIRSF" id="PIRSF029171">
    <property type="entry name" value="Esterase_LipA"/>
    <property type="match status" value="1"/>
</dbReference>
<organism evidence="3 4">
    <name type="scientific">Aspergillus campestris (strain IBT 28561)</name>
    <dbReference type="NCBI Taxonomy" id="1392248"/>
    <lineage>
        <taxon>Eukaryota</taxon>
        <taxon>Fungi</taxon>
        <taxon>Dikarya</taxon>
        <taxon>Ascomycota</taxon>
        <taxon>Pezizomycotina</taxon>
        <taxon>Eurotiomycetes</taxon>
        <taxon>Eurotiomycetidae</taxon>
        <taxon>Eurotiales</taxon>
        <taxon>Aspergillaceae</taxon>
        <taxon>Aspergillus</taxon>
        <taxon>Aspergillus subgen. Circumdati</taxon>
    </lineage>
</organism>
<evidence type="ECO:0000256" key="2">
    <source>
        <dbReference type="PIRNR" id="PIRNR029171"/>
    </source>
</evidence>
<dbReference type="PANTHER" id="PTHR34853">
    <property type="match status" value="1"/>
</dbReference>
<dbReference type="InterPro" id="IPR029058">
    <property type="entry name" value="AB_hydrolase_fold"/>
</dbReference>
<accession>A0A2I1DF32</accession>
<dbReference type="RefSeq" id="XP_024697062.1">
    <property type="nucleotide sequence ID" value="XM_024838495.1"/>
</dbReference>
<dbReference type="GO" id="GO:0016042">
    <property type="term" value="P:lipid catabolic process"/>
    <property type="evidence" value="ECO:0007669"/>
    <property type="project" value="UniProtKB-UniRule"/>
</dbReference>
<dbReference type="GO" id="GO:0004806">
    <property type="term" value="F:triacylglycerol lipase activity"/>
    <property type="evidence" value="ECO:0007669"/>
    <property type="project" value="UniProtKB-UniRule"/>
</dbReference>
<dbReference type="Gene3D" id="3.40.50.1820">
    <property type="entry name" value="alpha/beta hydrolase"/>
    <property type="match status" value="1"/>
</dbReference>
<dbReference type="EMBL" id="MSFM01000001">
    <property type="protein sequence ID" value="PKY08468.1"/>
    <property type="molecule type" value="Genomic_DNA"/>
</dbReference>
<keyword evidence="4" id="KW-1185">Reference proteome</keyword>
<dbReference type="AlphaFoldDB" id="A0A2I1DF32"/>
<dbReference type="Gene3D" id="1.10.260.130">
    <property type="match status" value="1"/>
</dbReference>
<feature type="chain" id="PRO_5013989254" evidence="2">
    <location>
        <begin position="21"/>
        <end position="453"/>
    </location>
</feature>
<sequence length="453" mass="48971">MWSITRFTVVASFLLSAVVADSAAVEDPPLLPSQDPWYDQPENIASFSPGQLIRTRQVSSKLQPFFSSLPADISVESVHQYLFRTTDSIGDPVASVVTLIEPSNADPNKLLAYQAPYDSASPDCSPSYTIQDRNTLGFEGFKLPGTNISTDIPFVAAALNKRWWVLTTDYEGLDAQFTAGLQSGHATLDSIRVVLKEGPKVGLGVNPNYALWGYSGGALASGWAVELQPTYAPELTFAGAALGGLTPNISSVLETINNSSFTGLAFSGMYGQAKAYSNFSNWLETNLMPEKANKFWDAANSCLAGARDKGGGEDMYKYIRNGKASFLEPVPQSIFKYSGQMGIRGTPTVPLFVYKAVGDEVSPIEDTDALVEQYCAKGARVEYHRDWVGKHMSEAIAGSASALNWLSERMNGEEVDDKCSTKQVVLSELDPATLVTLGEELFAFLQSILGAIL</sequence>
<dbReference type="GeneID" id="36546019"/>
<dbReference type="Proteomes" id="UP000234254">
    <property type="component" value="Unassembled WGS sequence"/>
</dbReference>
<name>A0A2I1DF32_ASPC2</name>
<comment type="caution">
    <text evidence="3">The sequence shown here is derived from an EMBL/GenBank/DDBJ whole genome shotgun (WGS) entry which is preliminary data.</text>
</comment>
<dbReference type="PANTHER" id="PTHR34853:SF5">
    <property type="entry name" value="LIP-DOMAIN-CONTAINING PROTEIN-RELATED"/>
    <property type="match status" value="1"/>
</dbReference>
<dbReference type="SUPFAM" id="SSF53474">
    <property type="entry name" value="alpha/beta-Hydrolases"/>
    <property type="match status" value="1"/>
</dbReference>
<evidence type="ECO:0000313" key="4">
    <source>
        <dbReference type="Proteomes" id="UP000234254"/>
    </source>
</evidence>
<reference evidence="3" key="1">
    <citation type="submission" date="2016-12" db="EMBL/GenBank/DDBJ databases">
        <title>The genomes of Aspergillus section Nigri reveals drivers in fungal speciation.</title>
        <authorList>
            <consortium name="DOE Joint Genome Institute"/>
            <person name="Vesth T.C."/>
            <person name="Nybo J."/>
            <person name="Theobald S."/>
            <person name="Brandl J."/>
            <person name="Frisvad J.C."/>
            <person name="Nielsen K.F."/>
            <person name="Lyhne E.K."/>
            <person name="Kogle M.E."/>
            <person name="Kuo A."/>
            <person name="Riley R."/>
            <person name="Clum A."/>
            <person name="Nolan M."/>
            <person name="Lipzen A."/>
            <person name="Salamov A."/>
            <person name="Henrissat B."/>
            <person name="Wiebenga A."/>
            <person name="De vries R.P."/>
            <person name="Grigoriev I.V."/>
            <person name="Mortensen U.H."/>
            <person name="Andersen M.R."/>
            <person name="Baker S.E."/>
        </authorList>
    </citation>
    <scope>NUCLEOTIDE SEQUENCE</scope>
    <source>
        <strain evidence="3">IBT 28561</strain>
    </source>
</reference>
<dbReference type="InterPro" id="IPR005152">
    <property type="entry name" value="Lipase_secreted"/>
</dbReference>
<dbReference type="OrthoDB" id="2373480at2759"/>
<dbReference type="VEuPathDB" id="FungiDB:P168DRAFT_301160"/>
<keyword evidence="1" id="KW-0378">Hydrolase</keyword>